<keyword evidence="3" id="KW-1185">Reference proteome</keyword>
<name>A0A2G8TDN0_9BURK</name>
<comment type="caution">
    <text evidence="2">The sequence shown here is derived from an EMBL/GenBank/DDBJ whole genome shotgun (WGS) entry which is preliminary data.</text>
</comment>
<sequence length="319" mass="34795">MLALLVALPALAQSSYPNTDNFGVPVDRDAGWYMECMRVKHVGPPAIPTTSPPAACNASGAYYDKLDQAITSAAEWGRVRSCAIASNDTAVLAMLYANGLGVKRDVARATRYACSTAAAMAETDGRVNHLLKLRAGERFDHCDDITSGMMGGVCAGIDSTRADKVRKVFLARVRRELPAPHKPAFDRLVKSGAAFATAHASDETSTGGTGYAGFVIAAEARENEWLREHLAAFEKNRFDLPPSSRFDADDAELNRVYAELIKSDRSDRVAAAAIRATQRSWLAYRDAWVAFATLRYPLLPADSLKAVLTQWRIKQLKRL</sequence>
<dbReference type="Gene3D" id="1.20.1270.180">
    <property type="match status" value="1"/>
</dbReference>
<dbReference type="EMBL" id="PDOC01000009">
    <property type="protein sequence ID" value="PIL44142.1"/>
    <property type="molecule type" value="Genomic_DNA"/>
</dbReference>
<proteinExistence type="predicted"/>
<dbReference type="Pfam" id="PF07007">
    <property type="entry name" value="LprI"/>
    <property type="match status" value="1"/>
</dbReference>
<evidence type="ECO:0000259" key="1">
    <source>
        <dbReference type="Pfam" id="PF07007"/>
    </source>
</evidence>
<protein>
    <recommendedName>
        <fullName evidence="1">Lysozyme inhibitor LprI-like N-terminal domain-containing protein</fullName>
    </recommendedName>
</protein>
<reference evidence="2 3" key="1">
    <citation type="submission" date="2017-10" db="EMBL/GenBank/DDBJ databases">
        <title>Massilia psychrophilum sp. nov., a novel purple-pigmented bacterium isolated from Tianshan glacier, Xinjiang Municipality, China.</title>
        <authorList>
            <person name="Wang H."/>
        </authorList>
    </citation>
    <scope>NUCLEOTIDE SEQUENCE [LARGE SCALE GENOMIC DNA]</scope>
    <source>
        <strain evidence="2 3">JCM 30074</strain>
    </source>
</reference>
<evidence type="ECO:0000313" key="2">
    <source>
        <dbReference type="EMBL" id="PIL44142.1"/>
    </source>
</evidence>
<dbReference type="AlphaFoldDB" id="A0A2G8TDN0"/>
<organism evidence="2 3">
    <name type="scientific">Massilia eurypsychrophila</name>
    <dbReference type="NCBI Taxonomy" id="1485217"/>
    <lineage>
        <taxon>Bacteria</taxon>
        <taxon>Pseudomonadati</taxon>
        <taxon>Pseudomonadota</taxon>
        <taxon>Betaproteobacteria</taxon>
        <taxon>Burkholderiales</taxon>
        <taxon>Oxalobacteraceae</taxon>
        <taxon>Telluria group</taxon>
        <taxon>Massilia</taxon>
    </lineage>
</organism>
<feature type="domain" description="Lysozyme inhibitor LprI-like N-terminal" evidence="1">
    <location>
        <begin position="245"/>
        <end position="316"/>
    </location>
</feature>
<evidence type="ECO:0000313" key="3">
    <source>
        <dbReference type="Proteomes" id="UP000230390"/>
    </source>
</evidence>
<gene>
    <name evidence="2" type="ORF">CR105_15685</name>
</gene>
<accession>A0A2G8TDN0</accession>
<dbReference type="Proteomes" id="UP000230390">
    <property type="component" value="Unassembled WGS sequence"/>
</dbReference>
<dbReference type="InterPro" id="IPR009739">
    <property type="entry name" value="LprI-like_N"/>
</dbReference>